<dbReference type="InterPro" id="IPR029063">
    <property type="entry name" value="SAM-dependent_MTases_sf"/>
</dbReference>
<dbReference type="PATRIC" id="fig|1140003.3.peg.1796"/>
<dbReference type="GO" id="GO:0008170">
    <property type="term" value="F:N-methyltransferase activity"/>
    <property type="evidence" value="ECO:0007669"/>
    <property type="project" value="InterPro"/>
</dbReference>
<dbReference type="Proteomes" id="UP000015961">
    <property type="component" value="Unassembled WGS sequence"/>
</dbReference>
<organism evidence="3 4">
    <name type="scientific">Enterococcus sulfureus ATCC 49903</name>
    <dbReference type="NCBI Taxonomy" id="1140003"/>
    <lineage>
        <taxon>Bacteria</taxon>
        <taxon>Bacillati</taxon>
        <taxon>Bacillota</taxon>
        <taxon>Bacilli</taxon>
        <taxon>Lactobacillales</taxon>
        <taxon>Enterococcaceae</taxon>
        <taxon>Enterococcus</taxon>
    </lineage>
</organism>
<dbReference type="PIRSF" id="PIRSF026567">
    <property type="entry name" value="Adenine_mtase_bact_prd"/>
    <property type="match status" value="1"/>
</dbReference>
<gene>
    <name evidence="3" type="ORF">I573_02218</name>
</gene>
<dbReference type="RefSeq" id="WP_016186297.1">
    <property type="nucleotide sequence ID" value="NZ_ASWO01000007.1"/>
</dbReference>
<dbReference type="eggNOG" id="COG0827">
    <property type="taxonomic scope" value="Bacteria"/>
</dbReference>
<dbReference type="Pfam" id="PF21106">
    <property type="entry name" value="YtxK_like"/>
    <property type="match status" value="1"/>
</dbReference>
<protein>
    <submittedName>
        <fullName evidence="3">Uncharacterized protein</fullName>
    </submittedName>
</protein>
<evidence type="ECO:0000313" key="3">
    <source>
        <dbReference type="EMBL" id="EOT83105.1"/>
    </source>
</evidence>
<dbReference type="AlphaFoldDB" id="S0NYT2"/>
<dbReference type="PANTHER" id="PTHR41313:SF1">
    <property type="entry name" value="DNA METHYLASE ADENINE-SPECIFIC DOMAIN-CONTAINING PROTEIN"/>
    <property type="match status" value="1"/>
</dbReference>
<dbReference type="InterPro" id="IPR003356">
    <property type="entry name" value="DNA_methylase_A-5"/>
</dbReference>
<comment type="caution">
    <text evidence="3">The sequence shown here is derived from an EMBL/GenBank/DDBJ whole genome shotgun (WGS) entry which is preliminary data.</text>
</comment>
<dbReference type="SUPFAM" id="SSF53335">
    <property type="entry name" value="S-adenosyl-L-methionine-dependent methyltransferases"/>
    <property type="match status" value="1"/>
</dbReference>
<dbReference type="CDD" id="cd02440">
    <property type="entry name" value="AdoMet_MTases"/>
    <property type="match status" value="1"/>
</dbReference>
<evidence type="ECO:0000259" key="2">
    <source>
        <dbReference type="Pfam" id="PF21106"/>
    </source>
</evidence>
<evidence type="ECO:0000313" key="4">
    <source>
        <dbReference type="Proteomes" id="UP000015961"/>
    </source>
</evidence>
<accession>S0NYT2</accession>
<dbReference type="Pfam" id="PF02384">
    <property type="entry name" value="N6_Mtase"/>
    <property type="match status" value="1"/>
</dbReference>
<evidence type="ECO:0000259" key="1">
    <source>
        <dbReference type="Pfam" id="PF02384"/>
    </source>
</evidence>
<proteinExistence type="predicted"/>
<feature type="domain" description="DNA methylase adenine-specific" evidence="1">
    <location>
        <begin position="101"/>
        <end position="313"/>
    </location>
</feature>
<dbReference type="Gene3D" id="3.40.50.150">
    <property type="entry name" value="Vaccinia Virus protein VP39"/>
    <property type="match status" value="1"/>
</dbReference>
<name>S0NYT2_9ENTE</name>
<dbReference type="EMBL" id="ASWO01000007">
    <property type="protein sequence ID" value="EOT83105.1"/>
    <property type="molecule type" value="Genomic_DNA"/>
</dbReference>
<sequence>MSPEKMEELFELQLQAVQLMQNALKSSFYDAYIEHIENMIDSYQVRVIDGVPEKEIAQQLQEIYDRLAQYELTAEEKRKLVQLLLLKGMQTEPLQPNHQLTPDGIGFLFVYLIEQLAPQKDQSLRLLDLTVGMGNLLLTAIANLRLAKYTNVLGIGVDNDETLLEIAAANTEWIESSVQLFHQDGLQELLIEPMDIAFSDLPIGYYPNDEKAQNFITGVSDEHSYAHHLLMEQSMNYVKEAGFGLFLIPSNFLESEQSDALKTWFKERVYMQGIIQLPDDLFKHESARKSILLVQNHGEHAVQAKEVLVAKLATLKNPESVASFFKQFEEWKQEQDIL</sequence>
<dbReference type="STRING" id="1140003.OMY_01865"/>
<dbReference type="PANTHER" id="PTHR41313">
    <property type="entry name" value="ADENINE-SPECIFIC METHYLTRANSFERASE"/>
    <property type="match status" value="1"/>
</dbReference>
<dbReference type="Gene3D" id="1.10.150.470">
    <property type="match status" value="1"/>
</dbReference>
<dbReference type="InterPro" id="IPR052933">
    <property type="entry name" value="DNA_Protect_Modify"/>
</dbReference>
<dbReference type="InterPro" id="IPR016843">
    <property type="entry name" value="S-AdoMet-dep_Ade-MeTrfase_prd"/>
</dbReference>
<dbReference type="OrthoDB" id="9788159at2"/>
<dbReference type="GO" id="GO:0003677">
    <property type="term" value="F:DNA binding"/>
    <property type="evidence" value="ECO:0007669"/>
    <property type="project" value="InterPro"/>
</dbReference>
<dbReference type="InterPro" id="IPR048375">
    <property type="entry name" value="YtxK-like_N"/>
</dbReference>
<reference evidence="3 4" key="1">
    <citation type="submission" date="2013-03" db="EMBL/GenBank/DDBJ databases">
        <title>The Genome Sequence of Enterococcus sulfureus ATCC_49903 (PacBio/Illumina hybrid assembly).</title>
        <authorList>
            <consortium name="The Broad Institute Genomics Platform"/>
            <consortium name="The Broad Institute Genome Sequencing Center for Infectious Disease"/>
            <person name="Earl A."/>
            <person name="Russ C."/>
            <person name="Gilmore M."/>
            <person name="Surin D."/>
            <person name="Walker B."/>
            <person name="Young S."/>
            <person name="Zeng Q."/>
            <person name="Gargeya S."/>
            <person name="Fitzgerald M."/>
            <person name="Haas B."/>
            <person name="Abouelleil A."/>
            <person name="Allen A.W."/>
            <person name="Alvarado L."/>
            <person name="Arachchi H.M."/>
            <person name="Berlin A.M."/>
            <person name="Chapman S.B."/>
            <person name="Gainer-Dewar J."/>
            <person name="Goldberg J."/>
            <person name="Griggs A."/>
            <person name="Gujja S."/>
            <person name="Hansen M."/>
            <person name="Howarth C."/>
            <person name="Imamovic A."/>
            <person name="Ireland A."/>
            <person name="Larimer J."/>
            <person name="McCowan C."/>
            <person name="Murphy C."/>
            <person name="Pearson M."/>
            <person name="Poon T.W."/>
            <person name="Priest M."/>
            <person name="Roberts A."/>
            <person name="Saif S."/>
            <person name="Shea T."/>
            <person name="Sisk P."/>
            <person name="Sykes S."/>
            <person name="Wortman J."/>
            <person name="Nusbaum C."/>
            <person name="Birren B."/>
        </authorList>
    </citation>
    <scope>NUCLEOTIDE SEQUENCE [LARGE SCALE GENOMIC DNA]</scope>
    <source>
        <strain evidence="3 4">ATCC 49903</strain>
    </source>
</reference>
<keyword evidence="4" id="KW-1185">Reference proteome</keyword>
<feature type="domain" description="YtxK-like N-terminal helical" evidence="2">
    <location>
        <begin position="7"/>
        <end position="89"/>
    </location>
</feature>